<proteinExistence type="predicted"/>
<evidence type="ECO:0000313" key="1">
    <source>
        <dbReference type="EMBL" id="GAA3493568.1"/>
    </source>
</evidence>
<name>A0ABP6TFQ2_9ACTN</name>
<keyword evidence="2" id="KW-1185">Reference proteome</keyword>
<reference evidence="2" key="1">
    <citation type="journal article" date="2019" name="Int. J. Syst. Evol. Microbiol.">
        <title>The Global Catalogue of Microorganisms (GCM) 10K type strain sequencing project: providing services to taxonomists for standard genome sequencing and annotation.</title>
        <authorList>
            <consortium name="The Broad Institute Genomics Platform"/>
            <consortium name="The Broad Institute Genome Sequencing Center for Infectious Disease"/>
            <person name="Wu L."/>
            <person name="Ma J."/>
        </authorList>
    </citation>
    <scope>NUCLEOTIDE SEQUENCE [LARGE SCALE GENOMIC DNA]</scope>
    <source>
        <strain evidence="2">JCM 4816</strain>
    </source>
</reference>
<protein>
    <recommendedName>
        <fullName evidence="3">SUKH-4 family immunity protein</fullName>
    </recommendedName>
</protein>
<dbReference type="Pfam" id="PF14435">
    <property type="entry name" value="SUKH-4"/>
    <property type="match status" value="1"/>
</dbReference>
<accession>A0ABP6TFQ2</accession>
<dbReference type="EMBL" id="BAAAXF010000010">
    <property type="protein sequence ID" value="GAA3493568.1"/>
    <property type="molecule type" value="Genomic_DNA"/>
</dbReference>
<organism evidence="1 2">
    <name type="scientific">Streptomyces prasinosporus</name>
    <dbReference type="NCBI Taxonomy" id="68256"/>
    <lineage>
        <taxon>Bacteria</taxon>
        <taxon>Bacillati</taxon>
        <taxon>Actinomycetota</taxon>
        <taxon>Actinomycetes</taxon>
        <taxon>Kitasatosporales</taxon>
        <taxon>Streptomycetaceae</taxon>
        <taxon>Streptomyces</taxon>
        <taxon>Streptomyces albogriseolus group</taxon>
    </lineage>
</organism>
<gene>
    <name evidence="1" type="ORF">GCM10019016_006670</name>
</gene>
<dbReference type="RefSeq" id="WP_345573964.1">
    <property type="nucleotide sequence ID" value="NZ_BAAAXF010000010.1"/>
</dbReference>
<dbReference type="Proteomes" id="UP001501455">
    <property type="component" value="Unassembled WGS sequence"/>
</dbReference>
<dbReference type="InterPro" id="IPR025851">
    <property type="entry name" value="SUKH-4"/>
</dbReference>
<sequence>MSTTDTVAAATITRVGADPGPYAARASACRRPAGPGLPGGSGPFGFAGPCDEGPGAVAAPVGGVQAAYFFHDRPDPMDRRPLAPSLSTLVRFAAATDELAGLRRQFAAQADRWGAEAVARASRRLPALFEEGADGEPAPFGRMAALVRPLALAAGAGTASGLALDLPVRLLDREFGRGGVVRFEEVDLPATLTHEPTRRFLCETGLPEDGFLFRLDTDLPPRTLTEYRADEHPGGSPAGRLPARADHLVRLGRLVEGHSLVVDGTTGAVRSWSEPESALYPLNTDVSTLAFTLWLLHRERDVDEASGRALTGAAYDRLVMTMIQALSRVGPAGATTDEDWHCWTEFLQGEADGAR</sequence>
<evidence type="ECO:0008006" key="3">
    <source>
        <dbReference type="Google" id="ProtNLM"/>
    </source>
</evidence>
<comment type="caution">
    <text evidence="1">The sequence shown here is derived from an EMBL/GenBank/DDBJ whole genome shotgun (WGS) entry which is preliminary data.</text>
</comment>
<evidence type="ECO:0000313" key="2">
    <source>
        <dbReference type="Proteomes" id="UP001501455"/>
    </source>
</evidence>